<evidence type="ECO:0000313" key="2">
    <source>
        <dbReference type="Proteomes" id="UP000499080"/>
    </source>
</evidence>
<proteinExistence type="predicted"/>
<accession>A0A4Y2A495</accession>
<protein>
    <submittedName>
        <fullName evidence="1">Uncharacterized protein</fullName>
    </submittedName>
</protein>
<dbReference type="EMBL" id="BGPR01000005">
    <property type="protein sequence ID" value="GBL74500.1"/>
    <property type="molecule type" value="Genomic_DNA"/>
</dbReference>
<comment type="caution">
    <text evidence="1">The sequence shown here is derived from an EMBL/GenBank/DDBJ whole genome shotgun (WGS) entry which is preliminary data.</text>
</comment>
<name>A0A4Y2A495_ARAVE</name>
<dbReference type="GO" id="GO:0003676">
    <property type="term" value="F:nucleic acid binding"/>
    <property type="evidence" value="ECO:0007669"/>
    <property type="project" value="InterPro"/>
</dbReference>
<organism evidence="1 2">
    <name type="scientific">Araneus ventricosus</name>
    <name type="common">Orbweaver spider</name>
    <name type="synonym">Epeira ventricosa</name>
    <dbReference type="NCBI Taxonomy" id="182803"/>
    <lineage>
        <taxon>Eukaryota</taxon>
        <taxon>Metazoa</taxon>
        <taxon>Ecdysozoa</taxon>
        <taxon>Arthropoda</taxon>
        <taxon>Chelicerata</taxon>
        <taxon>Arachnida</taxon>
        <taxon>Araneae</taxon>
        <taxon>Araneomorphae</taxon>
        <taxon>Entelegynae</taxon>
        <taxon>Araneoidea</taxon>
        <taxon>Araneidae</taxon>
        <taxon>Araneus</taxon>
    </lineage>
</organism>
<keyword evidence="2" id="KW-1185">Reference proteome</keyword>
<dbReference type="InterPro" id="IPR036397">
    <property type="entry name" value="RNaseH_sf"/>
</dbReference>
<dbReference type="Gene3D" id="3.30.420.10">
    <property type="entry name" value="Ribonuclease H-like superfamily/Ribonuclease H"/>
    <property type="match status" value="1"/>
</dbReference>
<dbReference type="Proteomes" id="UP000499080">
    <property type="component" value="Unassembled WGS sequence"/>
</dbReference>
<reference evidence="1 2" key="1">
    <citation type="journal article" date="2019" name="Sci. Rep.">
        <title>Orb-weaving spider Araneus ventricosus genome elucidates the spidroin gene catalogue.</title>
        <authorList>
            <person name="Kono N."/>
            <person name="Nakamura H."/>
            <person name="Ohtoshi R."/>
            <person name="Moran D.A.P."/>
            <person name="Shinohara A."/>
            <person name="Yoshida Y."/>
            <person name="Fujiwara M."/>
            <person name="Mori M."/>
            <person name="Tomita M."/>
            <person name="Arakawa K."/>
        </authorList>
    </citation>
    <scope>NUCLEOTIDE SEQUENCE [LARGE SCALE GENOMIC DNA]</scope>
</reference>
<gene>
    <name evidence="1" type="ORF">AVEN_235436_1</name>
</gene>
<dbReference type="AlphaFoldDB" id="A0A4Y2A495"/>
<sequence>MREKLQDLRYQVFLYPSCSTDVAPSDCYLSPNMKNWPAGKKFSSSDGVLAESVAYPKGCTNRATCMEEKTRALMVTDLKPQRKQC</sequence>
<evidence type="ECO:0000313" key="1">
    <source>
        <dbReference type="EMBL" id="GBL74500.1"/>
    </source>
</evidence>